<feature type="compositionally biased region" description="Polar residues" evidence="1">
    <location>
        <begin position="277"/>
        <end position="310"/>
    </location>
</feature>
<keyword evidence="4" id="KW-1185">Reference proteome</keyword>
<organism evidence="3 4">
    <name type="scientific">Hoylesella pleuritidis F0068</name>
    <dbReference type="NCBI Taxonomy" id="1081904"/>
    <lineage>
        <taxon>Bacteria</taxon>
        <taxon>Pseudomonadati</taxon>
        <taxon>Bacteroidota</taxon>
        <taxon>Bacteroidia</taxon>
        <taxon>Bacteroidales</taxon>
        <taxon>Prevotellaceae</taxon>
        <taxon>Hoylesella</taxon>
    </lineage>
</organism>
<evidence type="ECO:0000256" key="1">
    <source>
        <dbReference type="SAM" id="MobiDB-lite"/>
    </source>
</evidence>
<evidence type="ECO:0000313" key="4">
    <source>
        <dbReference type="Proteomes" id="UP000016600"/>
    </source>
</evidence>
<dbReference type="InterPro" id="IPR025381">
    <property type="entry name" value="DUF4296"/>
</dbReference>
<feature type="region of interest" description="Disordered" evidence="1">
    <location>
        <begin position="263"/>
        <end position="323"/>
    </location>
</feature>
<dbReference type="RefSeq" id="WP_021582969.1">
    <property type="nucleotide sequence ID" value="NZ_AWET01000007.1"/>
</dbReference>
<name>U2LHA5_9BACT</name>
<sequence length="323" mass="35147">MKNLSVHIVTAVLLIGSFVLTVGCKPGVPSRYIQPADMEDILYDYHVADGMAALQSVDQVVCQRAYRLAVLKKHGVTTAEFDSSLVYYMRHADRMHQIYEHLAKRMSDEAVSLGASASGADSYNTFSATGDTANIWKGETSAVFVPKPPFNQMSFSVKADSAFHRGDVILLHFRAQFIYQDGTRDGIAVLAVKFGNDSTASQVLHVTGSSSYTLQVRDDRHLGIKQVSGFLMLNKSLSPEQSTTTLQIMAISRLRLIRIHEQKGKKKEQAAADSTKVDSVSAGQGVPTESQSDGESRSVPQIPSTESSGNVGEAPLLPKEIHT</sequence>
<dbReference type="PATRIC" id="fig|1081904.3.peg.380"/>
<comment type="caution">
    <text evidence="3">The sequence shown here is derived from an EMBL/GenBank/DDBJ whole genome shotgun (WGS) entry which is preliminary data.</text>
</comment>
<dbReference type="EMBL" id="AWET01000007">
    <property type="protein sequence ID" value="ERK03853.1"/>
    <property type="molecule type" value="Genomic_DNA"/>
</dbReference>
<accession>U2LHA5</accession>
<reference evidence="3 4" key="1">
    <citation type="submission" date="2013-08" db="EMBL/GenBank/DDBJ databases">
        <authorList>
            <person name="Durkin A.S."/>
            <person name="Haft D.R."/>
            <person name="McCorrison J."/>
            <person name="Torralba M."/>
            <person name="Gillis M."/>
            <person name="Haft D.H."/>
            <person name="Methe B."/>
            <person name="Sutton G."/>
            <person name="Nelson K.E."/>
        </authorList>
    </citation>
    <scope>NUCLEOTIDE SEQUENCE [LARGE SCALE GENOMIC DNA]</scope>
    <source>
        <strain evidence="3 4">F0068</strain>
    </source>
</reference>
<dbReference type="AlphaFoldDB" id="U2LHA5"/>
<protein>
    <submittedName>
        <fullName evidence="3">PF14129 domain protein</fullName>
    </submittedName>
</protein>
<dbReference type="Pfam" id="PF14129">
    <property type="entry name" value="DUF4296"/>
    <property type="match status" value="1"/>
</dbReference>
<feature type="domain" description="DUF4296" evidence="2">
    <location>
        <begin position="29"/>
        <end position="109"/>
    </location>
</feature>
<dbReference type="PROSITE" id="PS51257">
    <property type="entry name" value="PROKAR_LIPOPROTEIN"/>
    <property type="match status" value="1"/>
</dbReference>
<gene>
    <name evidence="3" type="ORF">HMPREF1218_0403</name>
</gene>
<evidence type="ECO:0000259" key="2">
    <source>
        <dbReference type="Pfam" id="PF14129"/>
    </source>
</evidence>
<proteinExistence type="predicted"/>
<dbReference type="Proteomes" id="UP000016600">
    <property type="component" value="Unassembled WGS sequence"/>
</dbReference>
<evidence type="ECO:0000313" key="3">
    <source>
        <dbReference type="EMBL" id="ERK03853.1"/>
    </source>
</evidence>